<dbReference type="AlphaFoldDB" id="A0A2T0XI44"/>
<feature type="transmembrane region" description="Helical" evidence="8">
    <location>
        <begin position="102"/>
        <end position="120"/>
    </location>
</feature>
<feature type="transmembrane region" description="Helical" evidence="8">
    <location>
        <begin position="190"/>
        <end position="209"/>
    </location>
</feature>
<dbReference type="PANTHER" id="PTHR22926">
    <property type="entry name" value="PHOSPHO-N-ACETYLMURAMOYL-PENTAPEPTIDE-TRANSFERASE"/>
    <property type="match status" value="1"/>
</dbReference>
<evidence type="ECO:0000256" key="6">
    <source>
        <dbReference type="ARBA" id="ARBA00023136"/>
    </source>
</evidence>
<evidence type="ECO:0000313" key="9">
    <source>
        <dbReference type="EMBL" id="PRY98618.1"/>
    </source>
</evidence>
<dbReference type="CDD" id="cd06912">
    <property type="entry name" value="GT_MraY_like"/>
    <property type="match status" value="1"/>
</dbReference>
<organism evidence="9 10">
    <name type="scientific">Jezberella montanilacus</name>
    <dbReference type="NCBI Taxonomy" id="323426"/>
    <lineage>
        <taxon>Bacteria</taxon>
        <taxon>Pseudomonadati</taxon>
        <taxon>Pseudomonadota</taxon>
        <taxon>Betaproteobacteria</taxon>
        <taxon>Burkholderiales</taxon>
        <taxon>Alcaligenaceae</taxon>
        <taxon>Jezberella</taxon>
    </lineage>
</organism>
<accession>A0A2T0XI44</accession>
<feature type="transmembrane region" description="Helical" evidence="8">
    <location>
        <begin position="132"/>
        <end position="154"/>
    </location>
</feature>
<reference evidence="9 10" key="1">
    <citation type="submission" date="2018-03" db="EMBL/GenBank/DDBJ databases">
        <title>Genomic Encyclopedia of Type Strains, Phase III (KMG-III): the genomes of soil and plant-associated and newly described type strains.</title>
        <authorList>
            <person name="Whitman W."/>
        </authorList>
    </citation>
    <scope>NUCLEOTIDE SEQUENCE [LARGE SCALE GENOMIC DNA]</scope>
    <source>
        <strain evidence="9 10">MWH-P2sevCIIIb</strain>
    </source>
</reference>
<evidence type="ECO:0000256" key="3">
    <source>
        <dbReference type="ARBA" id="ARBA00022679"/>
    </source>
</evidence>
<evidence type="ECO:0000256" key="2">
    <source>
        <dbReference type="ARBA" id="ARBA00022475"/>
    </source>
</evidence>
<feature type="binding site" evidence="7">
    <location>
        <position position="218"/>
    </location>
    <ligand>
        <name>Mg(2+)</name>
        <dbReference type="ChEBI" id="CHEBI:18420"/>
    </ligand>
</feature>
<dbReference type="RefSeq" id="WP_106227304.1">
    <property type="nucleotide sequence ID" value="NZ_PVTV01000012.1"/>
</dbReference>
<sequence>MFFAIPHLALAAAGFASLAICLGIVWTTHLHGSHTLDSEAGVQKVHQEPTPRIGGVAILIGCWIGWFFAPPEIAVMLGPILIAALPAFIAGVTEDVVKRGRVTERLLATCASGVLAWWLTGDSLTRVGIGGVDWLLAITPVSVLFTAFAVGGVANAINIIDGFNGLASSTVLVCLAGLGLLAFLGGDAEMAKICFILGGATFGFLLVNYPSGKIFLGDGGAYLLGFLLGWIAVMVAIRNPGMSPWAPLLACGYPILEVLFSMARRSARTLKMGHPDRLHLHSLVWSRIARKWMADSSSLKQNSSVMPMMLAYALIPVALSIVYRKSTLGLMFAFVFCAVVYAFLYARLIHFSWVLPKLRLTKRAQKDVSNH</sequence>
<dbReference type="GO" id="GO:0046872">
    <property type="term" value="F:metal ion binding"/>
    <property type="evidence" value="ECO:0007669"/>
    <property type="project" value="UniProtKB-KW"/>
</dbReference>
<feature type="transmembrane region" description="Helical" evidence="8">
    <location>
        <begin position="73"/>
        <end position="90"/>
    </location>
</feature>
<keyword evidence="2" id="KW-1003">Cell membrane</keyword>
<keyword evidence="6 8" id="KW-0472">Membrane</keyword>
<dbReference type="OrthoDB" id="9783652at2"/>
<feature type="transmembrane region" description="Helical" evidence="8">
    <location>
        <begin position="305"/>
        <end position="323"/>
    </location>
</feature>
<evidence type="ECO:0000256" key="1">
    <source>
        <dbReference type="ARBA" id="ARBA00004651"/>
    </source>
</evidence>
<evidence type="ECO:0000256" key="4">
    <source>
        <dbReference type="ARBA" id="ARBA00022692"/>
    </source>
</evidence>
<feature type="transmembrane region" description="Helical" evidence="8">
    <location>
        <begin position="221"/>
        <end position="239"/>
    </location>
</feature>
<keyword evidence="3 9" id="KW-0808">Transferase</keyword>
<dbReference type="Pfam" id="PF00953">
    <property type="entry name" value="Glycos_transf_4"/>
    <property type="match status" value="1"/>
</dbReference>
<evidence type="ECO:0000256" key="8">
    <source>
        <dbReference type="SAM" id="Phobius"/>
    </source>
</evidence>
<comment type="caution">
    <text evidence="9">The sequence shown here is derived from an EMBL/GenBank/DDBJ whole genome shotgun (WGS) entry which is preliminary data.</text>
</comment>
<dbReference type="GO" id="GO:0071555">
    <property type="term" value="P:cell wall organization"/>
    <property type="evidence" value="ECO:0007669"/>
    <property type="project" value="TreeGrafter"/>
</dbReference>
<dbReference type="GO" id="GO:0044038">
    <property type="term" value="P:cell wall macromolecule biosynthetic process"/>
    <property type="evidence" value="ECO:0007669"/>
    <property type="project" value="TreeGrafter"/>
</dbReference>
<dbReference type="EMBL" id="PVTV01000012">
    <property type="protein sequence ID" value="PRY98618.1"/>
    <property type="molecule type" value="Genomic_DNA"/>
</dbReference>
<feature type="transmembrane region" description="Helical" evidence="8">
    <location>
        <begin position="166"/>
        <end position="184"/>
    </location>
</feature>
<evidence type="ECO:0000313" key="10">
    <source>
        <dbReference type="Proteomes" id="UP000238308"/>
    </source>
</evidence>
<evidence type="ECO:0000256" key="7">
    <source>
        <dbReference type="PIRSR" id="PIRSR600715-1"/>
    </source>
</evidence>
<evidence type="ECO:0000256" key="5">
    <source>
        <dbReference type="ARBA" id="ARBA00022989"/>
    </source>
</evidence>
<feature type="transmembrane region" description="Helical" evidence="8">
    <location>
        <begin position="329"/>
        <end position="355"/>
    </location>
</feature>
<name>A0A2T0XI44_9BURK</name>
<proteinExistence type="predicted"/>
<feature type="binding site" evidence="7">
    <location>
        <position position="158"/>
    </location>
    <ligand>
        <name>Mg(2+)</name>
        <dbReference type="ChEBI" id="CHEBI:18420"/>
    </ligand>
</feature>
<keyword evidence="5 8" id="KW-1133">Transmembrane helix</keyword>
<gene>
    <name evidence="9" type="ORF">BCM14_1451</name>
</gene>
<protein>
    <submittedName>
        <fullName evidence="9">UDP-N-acetylmuramyl pentapeptide phosphotransferase/UDP-N-acetylglucosamine-1-phosphate transferase</fullName>
    </submittedName>
</protein>
<dbReference type="InterPro" id="IPR000715">
    <property type="entry name" value="Glycosyl_transferase_4"/>
</dbReference>
<feature type="transmembrane region" description="Helical" evidence="8">
    <location>
        <begin position="245"/>
        <end position="263"/>
    </location>
</feature>
<comment type="subcellular location">
    <subcellularLocation>
        <location evidence="1">Cell membrane</location>
        <topology evidence="1">Multi-pass membrane protein</topology>
    </subcellularLocation>
</comment>
<keyword evidence="7" id="KW-0479">Metal-binding</keyword>
<dbReference type="GO" id="GO:0009103">
    <property type="term" value="P:lipopolysaccharide biosynthetic process"/>
    <property type="evidence" value="ECO:0007669"/>
    <property type="project" value="TreeGrafter"/>
</dbReference>
<dbReference type="GO" id="GO:0005886">
    <property type="term" value="C:plasma membrane"/>
    <property type="evidence" value="ECO:0007669"/>
    <property type="project" value="UniProtKB-SubCell"/>
</dbReference>
<dbReference type="GO" id="GO:0016780">
    <property type="term" value="F:phosphotransferase activity, for other substituted phosphate groups"/>
    <property type="evidence" value="ECO:0007669"/>
    <property type="project" value="InterPro"/>
</dbReference>
<dbReference type="Proteomes" id="UP000238308">
    <property type="component" value="Unassembled WGS sequence"/>
</dbReference>
<dbReference type="PANTHER" id="PTHR22926:SF3">
    <property type="entry name" value="UNDECAPRENYL-PHOSPHATE ALPHA-N-ACETYLGLUCOSAMINYL 1-PHOSPHATE TRANSFERASE"/>
    <property type="match status" value="1"/>
</dbReference>
<comment type="cofactor">
    <cofactor evidence="7">
        <name>Mg(2+)</name>
        <dbReference type="ChEBI" id="CHEBI:18420"/>
    </cofactor>
</comment>
<keyword evidence="4 8" id="KW-0812">Transmembrane</keyword>
<keyword evidence="7" id="KW-0460">Magnesium</keyword>
<keyword evidence="10" id="KW-1185">Reference proteome</keyword>